<dbReference type="PANTHER" id="PTHR33445:SF1">
    <property type="entry name" value="ATP SYNTHASE SUBUNIT B"/>
    <property type="match status" value="1"/>
</dbReference>
<dbReference type="PANTHER" id="PTHR33445">
    <property type="entry name" value="ATP SYNTHASE SUBUNIT B', CHLOROPLASTIC"/>
    <property type="match status" value="1"/>
</dbReference>
<keyword evidence="9 15" id="KW-0406">Ion transport</keyword>
<keyword evidence="6 15" id="KW-0812">Transmembrane</keyword>
<keyword evidence="7 15" id="KW-0375">Hydrogen ion transport</keyword>
<keyword evidence="3 15" id="KW-0813">Transport</keyword>
<dbReference type="CDD" id="cd06503">
    <property type="entry name" value="ATP-synt_Fo_b"/>
    <property type="match status" value="1"/>
</dbReference>
<comment type="caution">
    <text evidence="19">The sequence shown here is derived from an EMBL/GenBank/DDBJ whole genome shotgun (WGS) entry which is preliminary data.</text>
</comment>
<evidence type="ECO:0000256" key="2">
    <source>
        <dbReference type="ARBA" id="ARBA00005513"/>
    </source>
</evidence>
<evidence type="ECO:0000256" key="11">
    <source>
        <dbReference type="ARBA" id="ARBA00023310"/>
    </source>
</evidence>
<evidence type="ECO:0000256" key="3">
    <source>
        <dbReference type="ARBA" id="ARBA00022448"/>
    </source>
</evidence>
<reference evidence="19 20" key="1">
    <citation type="submission" date="2023-07" db="EMBL/GenBank/DDBJ databases">
        <title>Genomic Encyclopedia of Type Strains, Phase IV (KMG-IV): sequencing the most valuable type-strain genomes for metagenomic binning, comparative biology and taxonomic classification.</title>
        <authorList>
            <person name="Goeker M."/>
        </authorList>
    </citation>
    <scope>NUCLEOTIDE SEQUENCE [LARGE SCALE GENOMIC DNA]</scope>
    <source>
        <strain evidence="19 20">B6-8</strain>
    </source>
</reference>
<accession>A0ABU0HCS6</accession>
<dbReference type="HAMAP" id="MF_01398">
    <property type="entry name" value="ATP_synth_b_bprime"/>
    <property type="match status" value="1"/>
</dbReference>
<comment type="subcellular location">
    <subcellularLocation>
        <location evidence="1">Cell inner membrane</location>
        <topology evidence="1">Single-pass membrane protein</topology>
    </subcellularLocation>
    <subcellularLocation>
        <location evidence="15">Cell membrane</location>
        <topology evidence="15">Single-pass membrane protein</topology>
    </subcellularLocation>
</comment>
<evidence type="ECO:0000256" key="10">
    <source>
        <dbReference type="ARBA" id="ARBA00023136"/>
    </source>
</evidence>
<dbReference type="EMBL" id="JAUSVO010000007">
    <property type="protein sequence ID" value="MDQ0440124.1"/>
    <property type="molecule type" value="Genomic_DNA"/>
</dbReference>
<sequence>MTWFVTSANAQEATPAPAAPAAEPAPAAPAAATPAADAHAATPAATHSAVGAPEGHKGPFPPFDTHTFASQIFWFVICFGALYLLMKRVIVPRIGAIVDGRAAKIAGDIDEAQRLRAQSDDALAAYEKALAQARASAQAIAQTATDEAKTAAAAKQHDVEAALSAKLEAAEARIGEIKKTALADVGAIAHETASAVVHALIGQEPSSDEVASAVSSVTAK</sequence>
<evidence type="ECO:0000256" key="12">
    <source>
        <dbReference type="ARBA" id="ARBA00025198"/>
    </source>
</evidence>
<evidence type="ECO:0000256" key="5">
    <source>
        <dbReference type="ARBA" id="ARBA00022547"/>
    </source>
</evidence>
<evidence type="ECO:0000256" key="18">
    <source>
        <dbReference type="SAM" id="MobiDB-lite"/>
    </source>
</evidence>
<dbReference type="Proteomes" id="UP001241603">
    <property type="component" value="Unassembled WGS sequence"/>
</dbReference>
<evidence type="ECO:0000256" key="14">
    <source>
        <dbReference type="ARBA" id="ARBA00025830"/>
    </source>
</evidence>
<comment type="function">
    <text evidence="12 15">F(1)F(0) ATP synthase produces ATP from ADP in the presence of a proton or sodium gradient. F-type ATPases consist of two structural domains, F(1) containing the extramembraneous catalytic core and F(0) containing the membrane proton channel, linked together by a central stalk and a peripheral stalk. During catalysis, ATP synthesis in the catalytic domain of F(1) is coupled via a rotary mechanism of the central stalk subunits to proton translocation.</text>
</comment>
<dbReference type="InterPro" id="IPR002146">
    <property type="entry name" value="ATP_synth_b/b'su_bac/chlpt"/>
</dbReference>
<feature type="transmembrane region" description="Helical" evidence="15">
    <location>
        <begin position="68"/>
        <end position="86"/>
    </location>
</feature>
<keyword evidence="11 15" id="KW-0066">ATP synthesis</keyword>
<dbReference type="InterPro" id="IPR050059">
    <property type="entry name" value="ATP_synthase_B_chain"/>
</dbReference>
<proteinExistence type="inferred from homology"/>
<dbReference type="Pfam" id="PF00430">
    <property type="entry name" value="ATP-synt_B"/>
    <property type="match status" value="1"/>
</dbReference>
<evidence type="ECO:0000256" key="7">
    <source>
        <dbReference type="ARBA" id="ARBA00022781"/>
    </source>
</evidence>
<organism evidence="19 20">
    <name type="scientific">Kaistia dalseonensis</name>
    <dbReference type="NCBI Taxonomy" id="410840"/>
    <lineage>
        <taxon>Bacteria</taxon>
        <taxon>Pseudomonadati</taxon>
        <taxon>Pseudomonadota</taxon>
        <taxon>Alphaproteobacteria</taxon>
        <taxon>Hyphomicrobiales</taxon>
        <taxon>Kaistiaceae</taxon>
        <taxon>Kaistia</taxon>
    </lineage>
</organism>
<evidence type="ECO:0000256" key="8">
    <source>
        <dbReference type="ARBA" id="ARBA00022989"/>
    </source>
</evidence>
<comment type="similarity">
    <text evidence="2 15 16">Belongs to the ATPase B chain family.</text>
</comment>
<feature type="coiled-coil region" evidence="17">
    <location>
        <begin position="109"/>
        <end position="180"/>
    </location>
</feature>
<evidence type="ECO:0000256" key="15">
    <source>
        <dbReference type="HAMAP-Rule" id="MF_01398"/>
    </source>
</evidence>
<keyword evidence="4 15" id="KW-1003">Cell membrane</keyword>
<evidence type="ECO:0000256" key="1">
    <source>
        <dbReference type="ARBA" id="ARBA00004377"/>
    </source>
</evidence>
<evidence type="ECO:0000313" key="20">
    <source>
        <dbReference type="Proteomes" id="UP001241603"/>
    </source>
</evidence>
<comment type="function">
    <text evidence="13">Component of the F(0) channel, it forms part of the peripheral stalk, linking F(1) to F(0). The b'-subunit is a diverged and duplicated form of b found in plants and photosynthetic bacteria.</text>
</comment>
<evidence type="ECO:0000256" key="16">
    <source>
        <dbReference type="RuleBase" id="RU003848"/>
    </source>
</evidence>
<evidence type="ECO:0000256" key="6">
    <source>
        <dbReference type="ARBA" id="ARBA00022692"/>
    </source>
</evidence>
<evidence type="ECO:0000256" key="13">
    <source>
        <dbReference type="ARBA" id="ARBA00025614"/>
    </source>
</evidence>
<keyword evidence="10 15" id="KW-0472">Membrane</keyword>
<protein>
    <recommendedName>
        <fullName evidence="15">ATP synthase subunit b</fullName>
    </recommendedName>
    <alternativeName>
        <fullName evidence="15">ATP synthase F(0) sector subunit b</fullName>
    </alternativeName>
    <alternativeName>
        <fullName evidence="15">ATPase subunit I</fullName>
    </alternativeName>
    <alternativeName>
        <fullName evidence="15">F-type ATPase subunit b</fullName>
        <shortName evidence="15">F-ATPase subunit b</shortName>
    </alternativeName>
</protein>
<evidence type="ECO:0000256" key="9">
    <source>
        <dbReference type="ARBA" id="ARBA00023065"/>
    </source>
</evidence>
<keyword evidence="20" id="KW-1185">Reference proteome</keyword>
<evidence type="ECO:0000256" key="4">
    <source>
        <dbReference type="ARBA" id="ARBA00022475"/>
    </source>
</evidence>
<keyword evidence="5 15" id="KW-0138">CF(0)</keyword>
<dbReference type="NCBIfam" id="NF006612">
    <property type="entry name" value="PRK09174.1"/>
    <property type="match status" value="1"/>
</dbReference>
<name>A0ABU0HCS6_9HYPH</name>
<gene>
    <name evidence="15" type="primary">atpF</name>
    <name evidence="19" type="ORF">QO014_004537</name>
</gene>
<feature type="compositionally biased region" description="Low complexity" evidence="18">
    <location>
        <begin position="13"/>
        <end position="46"/>
    </location>
</feature>
<comment type="subunit">
    <text evidence="14 15">F-type ATPases have 2 components, F(1) - the catalytic core - and F(0) - the membrane proton channel. F(1) has five subunits: alpha(3), beta(3), gamma(1), delta(1), epsilon(1). F(0) has three main subunits: a(1), b(2) and c(10-14). The alpha and beta chains form an alternating ring which encloses part of the gamma chain. F(1) is attached to F(0) by a central stalk formed by the gamma and epsilon chains, while a peripheral stalk is formed by the delta and b chains.</text>
</comment>
<dbReference type="RefSeq" id="WP_266351002.1">
    <property type="nucleotide sequence ID" value="NZ_JAPKNG010000007.1"/>
</dbReference>
<evidence type="ECO:0000256" key="17">
    <source>
        <dbReference type="SAM" id="Coils"/>
    </source>
</evidence>
<feature type="region of interest" description="Disordered" evidence="18">
    <location>
        <begin position="6"/>
        <end position="57"/>
    </location>
</feature>
<evidence type="ECO:0000313" key="19">
    <source>
        <dbReference type="EMBL" id="MDQ0440124.1"/>
    </source>
</evidence>
<keyword evidence="8 15" id="KW-1133">Transmembrane helix</keyword>
<keyword evidence="17" id="KW-0175">Coiled coil</keyword>